<evidence type="ECO:0000256" key="1">
    <source>
        <dbReference type="ARBA" id="ARBA00000385"/>
    </source>
</evidence>
<dbReference type="GO" id="GO:1990481">
    <property type="term" value="P:mRNA pseudouridine synthesis"/>
    <property type="evidence" value="ECO:0007669"/>
    <property type="project" value="TreeGrafter"/>
</dbReference>
<evidence type="ECO:0000256" key="2">
    <source>
        <dbReference type="ARBA" id="ARBA00005642"/>
    </source>
</evidence>
<dbReference type="NCBIfam" id="TIGR00431">
    <property type="entry name" value="TruB"/>
    <property type="match status" value="1"/>
</dbReference>
<evidence type="ECO:0000259" key="7">
    <source>
        <dbReference type="Pfam" id="PF16198"/>
    </source>
</evidence>
<feature type="domain" description="tRNA pseudouridylate synthase B C-terminal" evidence="7">
    <location>
        <begin position="187"/>
        <end position="229"/>
    </location>
</feature>
<dbReference type="PANTHER" id="PTHR13767">
    <property type="entry name" value="TRNA-PSEUDOURIDINE SYNTHASE"/>
    <property type="match status" value="1"/>
</dbReference>
<keyword evidence="4 5" id="KW-0413">Isomerase</keyword>
<dbReference type="InterPro" id="IPR020103">
    <property type="entry name" value="PsdUridine_synth_cat_dom_sf"/>
</dbReference>
<dbReference type="AlphaFoldDB" id="A0A6L5X8J4"/>
<feature type="active site" description="Nucleophile" evidence="5">
    <location>
        <position position="49"/>
    </location>
</feature>
<evidence type="ECO:0000313" key="8">
    <source>
        <dbReference type="EMBL" id="MSS16669.1"/>
    </source>
</evidence>
<evidence type="ECO:0000313" key="9">
    <source>
        <dbReference type="Proteomes" id="UP000483362"/>
    </source>
</evidence>
<dbReference type="Gene3D" id="3.30.2350.10">
    <property type="entry name" value="Pseudouridine synthase"/>
    <property type="match status" value="1"/>
</dbReference>
<feature type="domain" description="Pseudouridine synthase II N-terminal" evidence="6">
    <location>
        <begin position="40"/>
        <end position="186"/>
    </location>
</feature>
<dbReference type="InterPro" id="IPR032819">
    <property type="entry name" value="TruB_C"/>
</dbReference>
<organism evidence="8 9">
    <name type="scientific">Sodaliphilus pleomorphus</name>
    <dbReference type="NCBI Taxonomy" id="2606626"/>
    <lineage>
        <taxon>Bacteria</taxon>
        <taxon>Pseudomonadati</taxon>
        <taxon>Bacteroidota</taxon>
        <taxon>Bacteroidia</taxon>
        <taxon>Bacteroidales</taxon>
        <taxon>Muribaculaceae</taxon>
        <taxon>Sodaliphilus</taxon>
    </lineage>
</organism>
<comment type="caution">
    <text evidence="8">The sequence shown here is derived from an EMBL/GenBank/DDBJ whole genome shotgun (WGS) entry which is preliminary data.</text>
</comment>
<reference evidence="8 9" key="1">
    <citation type="submission" date="2019-08" db="EMBL/GenBank/DDBJ databases">
        <title>In-depth cultivation of the pig gut microbiome towards novel bacterial diversity and tailored functional studies.</title>
        <authorList>
            <person name="Wylensek D."/>
            <person name="Hitch T.C.A."/>
            <person name="Clavel T."/>
        </authorList>
    </citation>
    <scope>NUCLEOTIDE SEQUENCE [LARGE SCALE GENOMIC DNA]</scope>
    <source>
        <strain evidence="8 9">Oil-RF-744-WCA-WT-10</strain>
    </source>
</reference>
<evidence type="ECO:0000256" key="4">
    <source>
        <dbReference type="ARBA" id="ARBA00023235"/>
    </source>
</evidence>
<dbReference type="CDD" id="cd02573">
    <property type="entry name" value="PseudoU_synth_EcTruB"/>
    <property type="match status" value="1"/>
</dbReference>
<dbReference type="SUPFAM" id="SSF55120">
    <property type="entry name" value="Pseudouridine synthase"/>
    <property type="match status" value="1"/>
</dbReference>
<dbReference type="GO" id="GO:0003723">
    <property type="term" value="F:RNA binding"/>
    <property type="evidence" value="ECO:0007669"/>
    <property type="project" value="InterPro"/>
</dbReference>
<dbReference type="InterPro" id="IPR002501">
    <property type="entry name" value="PsdUridine_synth_N"/>
</dbReference>
<dbReference type="InterPro" id="IPR014780">
    <property type="entry name" value="tRNA_psdUridine_synth_TruB"/>
</dbReference>
<accession>A0A6L5X8J4</accession>
<comment type="similarity">
    <text evidence="2 5">Belongs to the pseudouridine synthase TruB family. Type 1 subfamily.</text>
</comment>
<protein>
    <recommendedName>
        <fullName evidence="5">tRNA pseudouridine synthase B</fullName>
        <ecNumber evidence="5">5.4.99.25</ecNumber>
    </recommendedName>
    <alternativeName>
        <fullName evidence="5">tRNA pseudouridine(55) synthase</fullName>
        <shortName evidence="5">Psi55 synthase</shortName>
    </alternativeName>
    <alternativeName>
        <fullName evidence="5">tRNA pseudouridylate synthase</fullName>
    </alternativeName>
    <alternativeName>
        <fullName evidence="5">tRNA-uridine isomerase</fullName>
    </alternativeName>
</protein>
<keyword evidence="9" id="KW-1185">Reference proteome</keyword>
<dbReference type="EC" id="5.4.99.25" evidence="5"/>
<gene>
    <name evidence="5 8" type="primary">truB</name>
    <name evidence="8" type="ORF">FYJ29_02615</name>
</gene>
<keyword evidence="3 5" id="KW-0819">tRNA processing</keyword>
<dbReference type="GO" id="GO:0031119">
    <property type="term" value="P:tRNA pseudouridine synthesis"/>
    <property type="evidence" value="ECO:0007669"/>
    <property type="project" value="UniProtKB-UniRule"/>
</dbReference>
<proteinExistence type="inferred from homology"/>
<dbReference type="Proteomes" id="UP000483362">
    <property type="component" value="Unassembled WGS sequence"/>
</dbReference>
<evidence type="ECO:0000256" key="5">
    <source>
        <dbReference type="HAMAP-Rule" id="MF_01080"/>
    </source>
</evidence>
<dbReference type="Pfam" id="PF16198">
    <property type="entry name" value="TruB_C_2"/>
    <property type="match status" value="1"/>
</dbReference>
<dbReference type="GO" id="GO:0160148">
    <property type="term" value="F:tRNA pseudouridine(55) synthase activity"/>
    <property type="evidence" value="ECO:0007669"/>
    <property type="project" value="UniProtKB-EC"/>
</dbReference>
<dbReference type="PANTHER" id="PTHR13767:SF2">
    <property type="entry name" value="PSEUDOURIDYLATE SYNTHASE TRUB1"/>
    <property type="match status" value="1"/>
</dbReference>
<comment type="catalytic activity">
    <reaction evidence="1 5">
        <text>uridine(55) in tRNA = pseudouridine(55) in tRNA</text>
        <dbReference type="Rhea" id="RHEA:42532"/>
        <dbReference type="Rhea" id="RHEA-COMP:10101"/>
        <dbReference type="Rhea" id="RHEA-COMP:10102"/>
        <dbReference type="ChEBI" id="CHEBI:65314"/>
        <dbReference type="ChEBI" id="CHEBI:65315"/>
        <dbReference type="EC" id="5.4.99.25"/>
    </reaction>
</comment>
<name>A0A6L5X8J4_9BACT</name>
<comment type="function">
    <text evidence="5">Responsible for synthesis of pseudouridine from uracil-55 in the psi GC loop of transfer RNAs.</text>
</comment>
<sequence length="284" mass="31764">MLNPIAGEIFYIDKPLQWTSFAVVKKIRSCLRSHLGTSNVRVGHAGTLDPLASGVLIVCTGRKTKMIEQLQGGVKEYIAHVRVGQTTPSYDMETEVDATYPWQHITREQVERVLREQFTGTIEQVPPRYSACKVEGTPAYVLARKGENVDIKAKTLVIDEIELLECGLPAEPTITLRVVCSKGTYIRALARDIGQALGSGAHLTALRRTRVGNVRVDSCQQLDDLIAWLDKQDYVMPDQAEEQRLEQERIDNRKRMAAIKAARRAREQAKQARVSQLKSPSGEL</sequence>
<dbReference type="EMBL" id="VULT01000003">
    <property type="protein sequence ID" value="MSS16669.1"/>
    <property type="molecule type" value="Genomic_DNA"/>
</dbReference>
<evidence type="ECO:0000259" key="6">
    <source>
        <dbReference type="Pfam" id="PF01509"/>
    </source>
</evidence>
<evidence type="ECO:0000256" key="3">
    <source>
        <dbReference type="ARBA" id="ARBA00022694"/>
    </source>
</evidence>
<dbReference type="HAMAP" id="MF_01080">
    <property type="entry name" value="TruB_bact"/>
    <property type="match status" value="1"/>
</dbReference>
<dbReference type="Pfam" id="PF01509">
    <property type="entry name" value="TruB_N"/>
    <property type="match status" value="1"/>
</dbReference>